<dbReference type="InterPro" id="IPR018060">
    <property type="entry name" value="HTH_AraC"/>
</dbReference>
<dbReference type="Pfam" id="PF00072">
    <property type="entry name" value="Response_reg"/>
    <property type="match status" value="1"/>
</dbReference>
<sequence>MYKVMLVDDDYPVLEFLSETIEWNRLGFELISVHENGESALQHALQQMPNLLITDIGMPKLNGIELTRRLREQDDSLQVCVLTCHNEFEFAQQALKLNVQDYLLKDTLNPEDLTAVLKRIKAKLDAEQQKKEKELHLQQIVERNKESMKRDFLRKTIYQSIYHAKEWYVEASSFGLHLHKQSYIPVLCFIQDYRLAKDAYQSADVLSYSLQNVILEILEREQMNPVFFSFEAKESFIFFPFKPTLKSDCFGNAAECLRKVQRAVAHHLHVSLSMMIGDVFHNEQSLKHELGTLLMNTNQRFYMEKDAIEKKRTGTYFTDKIFSWYEEASTEVRQLILERNEERVAPTVKGWIQHFKDQQISSDAVKDWVLKLVLDLKVKLKALQFFETTYTMEVLHEEILNIDSLNELSDWLNSYFQTVMHSVAKITAGSRRREVMEACKYVSMHLERKISLDEVASYLYLNPSYFSRLFKKEVGETFVEYVTKLKINRAKELLEHTIEPVGKICERLGYDNQSYFIKVFKNNVGVTPMEFRGQIS</sequence>
<gene>
    <name evidence="7" type="ORF">J2S02_001990</name>
</gene>
<dbReference type="Gene3D" id="1.10.10.60">
    <property type="entry name" value="Homeodomain-like"/>
    <property type="match status" value="2"/>
</dbReference>
<evidence type="ECO:0000256" key="1">
    <source>
        <dbReference type="ARBA" id="ARBA00023015"/>
    </source>
</evidence>
<dbReference type="SUPFAM" id="SSF52172">
    <property type="entry name" value="CheY-like"/>
    <property type="match status" value="1"/>
</dbReference>
<dbReference type="SUPFAM" id="SSF46689">
    <property type="entry name" value="Homeodomain-like"/>
    <property type="match status" value="2"/>
</dbReference>
<feature type="modified residue" description="4-aspartylphosphate" evidence="4">
    <location>
        <position position="55"/>
    </location>
</feature>
<dbReference type="RefSeq" id="WP_174879297.1">
    <property type="nucleotide sequence ID" value="NZ_CADEPK010000012.1"/>
</dbReference>
<evidence type="ECO:0000256" key="2">
    <source>
        <dbReference type="ARBA" id="ARBA00023125"/>
    </source>
</evidence>
<dbReference type="Gene3D" id="3.40.50.2300">
    <property type="match status" value="1"/>
</dbReference>
<keyword evidence="2" id="KW-0238">DNA-binding</keyword>
<dbReference type="InterPro" id="IPR011006">
    <property type="entry name" value="CheY-like_superfamily"/>
</dbReference>
<keyword evidence="1" id="KW-0805">Transcription regulation</keyword>
<dbReference type="SMART" id="SM00448">
    <property type="entry name" value="REC"/>
    <property type="match status" value="1"/>
</dbReference>
<dbReference type="InterPro" id="IPR001789">
    <property type="entry name" value="Sig_transdc_resp-reg_receiver"/>
</dbReference>
<evidence type="ECO:0000259" key="5">
    <source>
        <dbReference type="PROSITE" id="PS01124"/>
    </source>
</evidence>
<dbReference type="EMBL" id="JAUSTZ010000003">
    <property type="protein sequence ID" value="MDQ0225646.1"/>
    <property type="molecule type" value="Genomic_DNA"/>
</dbReference>
<dbReference type="PANTHER" id="PTHR43280:SF2">
    <property type="entry name" value="HTH-TYPE TRANSCRIPTIONAL REGULATOR EXSA"/>
    <property type="match status" value="1"/>
</dbReference>
<dbReference type="PRINTS" id="PR00032">
    <property type="entry name" value="HTHARAC"/>
</dbReference>
<feature type="domain" description="Response regulatory" evidence="6">
    <location>
        <begin position="3"/>
        <end position="120"/>
    </location>
</feature>
<evidence type="ECO:0000259" key="6">
    <source>
        <dbReference type="PROSITE" id="PS50110"/>
    </source>
</evidence>
<dbReference type="SMART" id="SM00342">
    <property type="entry name" value="HTH_ARAC"/>
    <property type="match status" value="1"/>
</dbReference>
<evidence type="ECO:0000256" key="4">
    <source>
        <dbReference type="PROSITE-ProRule" id="PRU00169"/>
    </source>
</evidence>
<evidence type="ECO:0000256" key="3">
    <source>
        <dbReference type="ARBA" id="ARBA00023163"/>
    </source>
</evidence>
<reference evidence="7 8" key="1">
    <citation type="submission" date="2023-07" db="EMBL/GenBank/DDBJ databases">
        <title>Genomic Encyclopedia of Type Strains, Phase IV (KMG-IV): sequencing the most valuable type-strain genomes for metagenomic binning, comparative biology and taxonomic classification.</title>
        <authorList>
            <person name="Goeker M."/>
        </authorList>
    </citation>
    <scope>NUCLEOTIDE SEQUENCE [LARGE SCALE GENOMIC DNA]</scope>
    <source>
        <strain evidence="7 8">DSM 17723</strain>
    </source>
</reference>
<evidence type="ECO:0000313" key="8">
    <source>
        <dbReference type="Proteomes" id="UP001232245"/>
    </source>
</evidence>
<dbReference type="CDD" id="cd17536">
    <property type="entry name" value="REC_YesN-like"/>
    <property type="match status" value="1"/>
</dbReference>
<feature type="domain" description="HTH araC/xylS-type" evidence="5">
    <location>
        <begin position="436"/>
        <end position="534"/>
    </location>
</feature>
<dbReference type="PROSITE" id="PS01124">
    <property type="entry name" value="HTH_ARAC_FAMILY_2"/>
    <property type="match status" value="1"/>
</dbReference>
<dbReference type="PROSITE" id="PS50110">
    <property type="entry name" value="RESPONSE_REGULATORY"/>
    <property type="match status" value="1"/>
</dbReference>
<organism evidence="7 8">
    <name type="scientific">Metabacillus niabensis</name>
    <dbReference type="NCBI Taxonomy" id="324854"/>
    <lineage>
        <taxon>Bacteria</taxon>
        <taxon>Bacillati</taxon>
        <taxon>Bacillota</taxon>
        <taxon>Bacilli</taxon>
        <taxon>Bacillales</taxon>
        <taxon>Bacillaceae</taxon>
        <taxon>Metabacillus</taxon>
    </lineage>
</organism>
<dbReference type="PROSITE" id="PS00041">
    <property type="entry name" value="HTH_ARAC_FAMILY_1"/>
    <property type="match status" value="1"/>
</dbReference>
<proteinExistence type="predicted"/>
<dbReference type="PANTHER" id="PTHR43280">
    <property type="entry name" value="ARAC-FAMILY TRANSCRIPTIONAL REGULATOR"/>
    <property type="match status" value="1"/>
</dbReference>
<keyword evidence="8" id="KW-1185">Reference proteome</keyword>
<keyword evidence="3" id="KW-0804">Transcription</keyword>
<evidence type="ECO:0000313" key="7">
    <source>
        <dbReference type="EMBL" id="MDQ0225646.1"/>
    </source>
</evidence>
<dbReference type="InterPro" id="IPR018062">
    <property type="entry name" value="HTH_AraC-typ_CS"/>
</dbReference>
<dbReference type="Proteomes" id="UP001232245">
    <property type="component" value="Unassembled WGS sequence"/>
</dbReference>
<dbReference type="InterPro" id="IPR020449">
    <property type="entry name" value="Tscrpt_reg_AraC-type_HTH"/>
</dbReference>
<comment type="caution">
    <text evidence="7">The sequence shown here is derived from an EMBL/GenBank/DDBJ whole genome shotgun (WGS) entry which is preliminary data.</text>
</comment>
<name>A0ABT9Z062_9BACI</name>
<keyword evidence="4" id="KW-0597">Phosphoprotein</keyword>
<dbReference type="InterPro" id="IPR009057">
    <property type="entry name" value="Homeodomain-like_sf"/>
</dbReference>
<dbReference type="Pfam" id="PF12833">
    <property type="entry name" value="HTH_18"/>
    <property type="match status" value="1"/>
</dbReference>
<protein>
    <submittedName>
        <fullName evidence="7">Two-component system response regulator YesN</fullName>
    </submittedName>
</protein>
<accession>A0ABT9Z062</accession>